<dbReference type="RefSeq" id="WP_190044072.1">
    <property type="nucleotide sequence ID" value="NZ_BNBE01000003.1"/>
</dbReference>
<accession>A0A919BW93</accession>
<evidence type="ECO:0000313" key="2">
    <source>
        <dbReference type="Proteomes" id="UP000632849"/>
    </source>
</evidence>
<name>A0A919BW93_STRFL</name>
<protein>
    <submittedName>
        <fullName evidence="1">Uncharacterized protein</fullName>
    </submittedName>
</protein>
<evidence type="ECO:0000313" key="1">
    <source>
        <dbReference type="EMBL" id="GHG21827.1"/>
    </source>
</evidence>
<dbReference type="AlphaFoldDB" id="A0A919BW93"/>
<comment type="caution">
    <text evidence="1">The sequence shown here is derived from an EMBL/GenBank/DDBJ whole genome shotgun (WGS) entry which is preliminary data.</text>
</comment>
<reference evidence="1" key="2">
    <citation type="submission" date="2020-09" db="EMBL/GenBank/DDBJ databases">
        <authorList>
            <person name="Sun Q."/>
            <person name="Ohkuma M."/>
        </authorList>
    </citation>
    <scope>NUCLEOTIDE SEQUENCE</scope>
    <source>
        <strain evidence="1">JCM 4122</strain>
    </source>
</reference>
<reference evidence="1" key="1">
    <citation type="journal article" date="2014" name="Int. J. Syst. Evol. Microbiol.">
        <title>Complete genome sequence of Corynebacterium casei LMG S-19264T (=DSM 44701T), isolated from a smear-ripened cheese.</title>
        <authorList>
            <consortium name="US DOE Joint Genome Institute (JGI-PGF)"/>
            <person name="Walter F."/>
            <person name="Albersmeier A."/>
            <person name="Kalinowski J."/>
            <person name="Ruckert C."/>
        </authorList>
    </citation>
    <scope>NUCLEOTIDE SEQUENCE</scope>
    <source>
        <strain evidence="1">JCM 4122</strain>
    </source>
</reference>
<gene>
    <name evidence="1" type="ORF">GCM10017667_66790</name>
</gene>
<organism evidence="1 2">
    <name type="scientific">Streptomyces filamentosus</name>
    <name type="common">Streptomyces roseosporus</name>
    <dbReference type="NCBI Taxonomy" id="67294"/>
    <lineage>
        <taxon>Bacteria</taxon>
        <taxon>Bacillati</taxon>
        <taxon>Actinomycetota</taxon>
        <taxon>Actinomycetes</taxon>
        <taxon>Kitasatosporales</taxon>
        <taxon>Streptomycetaceae</taxon>
        <taxon>Streptomyces</taxon>
    </lineage>
</organism>
<sequence length="84" mass="9214">MTLALYVLDVPEFEPFVRTAEAAGLTVRRLGDHLELSTAEDEFVLHREGTGIRTALWHAALTGGLHGRIVTFTSDTLHLAKETA</sequence>
<proteinExistence type="predicted"/>
<keyword evidence="2" id="KW-1185">Reference proteome</keyword>
<dbReference type="EMBL" id="BNBE01000003">
    <property type="protein sequence ID" value="GHG21827.1"/>
    <property type="molecule type" value="Genomic_DNA"/>
</dbReference>
<dbReference type="Proteomes" id="UP000632849">
    <property type="component" value="Unassembled WGS sequence"/>
</dbReference>